<dbReference type="SUPFAM" id="SSF53448">
    <property type="entry name" value="Nucleotide-diphospho-sugar transferases"/>
    <property type="match status" value="1"/>
</dbReference>
<name>A0A7T3RBJ8_9SPIR</name>
<dbReference type="Proteomes" id="UP000595224">
    <property type="component" value="Chromosome"/>
</dbReference>
<dbReference type="KEGG" id="tper:IWA51_07175"/>
<dbReference type="InterPro" id="IPR029044">
    <property type="entry name" value="Nucleotide-diphossugar_trans"/>
</dbReference>
<dbReference type="RefSeq" id="WP_198441937.1">
    <property type="nucleotide sequence ID" value="NZ_CBCSHE010000001.1"/>
</dbReference>
<proteinExistence type="predicted"/>
<organism evidence="1 2">
    <name type="scientific">Treponema peruense</name>
    <dbReference type="NCBI Taxonomy" id="2787628"/>
    <lineage>
        <taxon>Bacteria</taxon>
        <taxon>Pseudomonadati</taxon>
        <taxon>Spirochaetota</taxon>
        <taxon>Spirochaetia</taxon>
        <taxon>Spirochaetales</taxon>
        <taxon>Treponemataceae</taxon>
        <taxon>Treponema</taxon>
    </lineage>
</organism>
<keyword evidence="2" id="KW-1185">Reference proteome</keyword>
<sequence length="290" mass="33798">MKNPISKIKMQFRNLLNKTIEYNIIKQNLINNALTRTDSGVDENSPLIVSLTTYGKYINDVYIVIESLLEQTVKPKKIVLWISDKTEDTDIPAVLKLQEQRGLEIKKTKDIRSYKKLIPTLKEFPDNPIITFDDDCIYPFDAIESLYKNYCKDQNKIFCRVARRMKIKSKNSFMPYKTFPKEYIKEESNLVFPVGCGGTLYPPHCFDAEVFDEKTFQEICPLADDIWFKAMSLKNSVQSVCVQLNKEPYIDLDIFMQNQNGRLNASNVDKNKNDIQLAAVWNKFNLWNKM</sequence>
<evidence type="ECO:0000313" key="1">
    <source>
        <dbReference type="EMBL" id="QQA00062.1"/>
    </source>
</evidence>
<dbReference type="CDD" id="cd00761">
    <property type="entry name" value="Glyco_tranf_GTA_type"/>
    <property type="match status" value="1"/>
</dbReference>
<dbReference type="AlphaFoldDB" id="A0A7T3RBJ8"/>
<gene>
    <name evidence="1" type="ORF">IWA51_07175</name>
</gene>
<dbReference type="EMBL" id="CP064936">
    <property type="protein sequence ID" value="QQA00062.1"/>
    <property type="molecule type" value="Genomic_DNA"/>
</dbReference>
<evidence type="ECO:0008006" key="3">
    <source>
        <dbReference type="Google" id="ProtNLM"/>
    </source>
</evidence>
<evidence type="ECO:0000313" key="2">
    <source>
        <dbReference type="Proteomes" id="UP000595224"/>
    </source>
</evidence>
<accession>A0A7T3RBJ8</accession>
<protein>
    <recommendedName>
        <fullName evidence="3">Glycosyl transferase family 2</fullName>
    </recommendedName>
</protein>
<reference evidence="1 2" key="1">
    <citation type="submission" date="2020-11" db="EMBL/GenBank/DDBJ databases">
        <title>Treponema Peruensis nv. sp., first commensal Treponema isolated from human feces.</title>
        <authorList>
            <person name="Belkhou C."/>
            <person name="Raes J."/>
        </authorList>
    </citation>
    <scope>NUCLEOTIDE SEQUENCE [LARGE SCALE GENOMIC DNA]</scope>
    <source>
        <strain evidence="1 2">RCC2812</strain>
    </source>
</reference>